<dbReference type="EMBL" id="JBELQA010000001">
    <property type="protein sequence ID" value="MFL9829484.1"/>
    <property type="molecule type" value="Genomic_DNA"/>
</dbReference>
<reference evidence="1 2" key="1">
    <citation type="submission" date="2024-06" db="EMBL/GenBank/DDBJ databases">
        <authorList>
            <person name="Kaempfer P."/>
            <person name="Viver T."/>
        </authorList>
    </citation>
    <scope>NUCLEOTIDE SEQUENCE [LARGE SCALE GENOMIC DNA]</scope>
    <source>
        <strain evidence="1 2">ST-87</strain>
    </source>
</reference>
<protein>
    <recommendedName>
        <fullName evidence="3">DUF4209 domain-containing protein</fullName>
    </recommendedName>
</protein>
<dbReference type="RefSeq" id="WP_408079185.1">
    <property type="nucleotide sequence ID" value="NZ_JBELQA010000001.1"/>
</dbReference>
<evidence type="ECO:0000313" key="2">
    <source>
        <dbReference type="Proteomes" id="UP001629260"/>
    </source>
</evidence>
<sequence>MNKVVFYSKEDLSAGQNLSIAENILDTLDSRTFSNINEIIEIYNIKLFFDNEIYLLKWTETETENYSQKIKNGWKVVLKSFIDWVTENGLSKFHLIEFDYTKHFWDIVERLKLYKQIDKTDFKKLIFKERFFINEILHQKNLVQFFKTEIKEYFLEKKNSAEILLSHFEQEHLTKQAELYFPKSLTDDIKELIILNYLDYEQANINYVRLIVKSRNIKLLDKTKLKAKKLSEKLNEEIFTKGSGWKNTIELSISKDQIEPKIFSSKENKSIYSYSEKILISDFSPETIMGNFAALFEFVDQYGCINLVTKNYEIDTFENVISTKSKNEYFISSTFHFKNMLSQMQFEVYTHLLKSKNIYIENVLGQIINTLIKADFKIDGFKIIIPNQQSTILEKIRMVAPEIESLLRQFNSYTEEGHIDFELIQFSTSQLHIGEIKSLVNRKYVYVDNIEITRAINCFFSNSSVLYSEPYVGKYKNLFLLLSTENVVYNTLLDIDRQKIDFLIEREYLFINEQNILKIKNLNKVYILAILRNHEVISYWYQPKDIRDEIDLMIKNKSLCNEHKLFTKEENRYINFHLNKKFTNGLDLRNKYMHGTNSFSEEQQEYDYKILLKIFLLITLKIIDDLYIYSAKRNWC</sequence>
<comment type="caution">
    <text evidence="1">The sequence shown here is derived from an EMBL/GenBank/DDBJ whole genome shotgun (WGS) entry which is preliminary data.</text>
</comment>
<accession>A0ABW8XNJ9</accession>
<evidence type="ECO:0008006" key="3">
    <source>
        <dbReference type="Google" id="ProtNLM"/>
    </source>
</evidence>
<name>A0ABW8XNJ9_9FLAO</name>
<keyword evidence="2" id="KW-1185">Reference proteome</keyword>
<gene>
    <name evidence="1" type="ORF">ABS764_01345</name>
</gene>
<organism evidence="1 2">
    <name type="scientific">Flavobacterium plantiphilum</name>
    <dbReference type="NCBI Taxonomy" id="3163297"/>
    <lineage>
        <taxon>Bacteria</taxon>
        <taxon>Pseudomonadati</taxon>
        <taxon>Bacteroidota</taxon>
        <taxon>Flavobacteriia</taxon>
        <taxon>Flavobacteriales</taxon>
        <taxon>Flavobacteriaceae</taxon>
        <taxon>Flavobacterium</taxon>
    </lineage>
</organism>
<dbReference type="Proteomes" id="UP001629260">
    <property type="component" value="Unassembled WGS sequence"/>
</dbReference>
<proteinExistence type="predicted"/>
<evidence type="ECO:0000313" key="1">
    <source>
        <dbReference type="EMBL" id="MFL9829484.1"/>
    </source>
</evidence>